<keyword evidence="1 3" id="KW-0472">Membrane</keyword>
<keyword evidence="1" id="KW-0813">Transport</keyword>
<feature type="region of interest" description="Disordered" evidence="2">
    <location>
        <begin position="1"/>
        <end position="33"/>
    </location>
</feature>
<proteinExistence type="inferred from homology"/>
<dbReference type="Proteomes" id="UP001305521">
    <property type="component" value="Chromosome"/>
</dbReference>
<dbReference type="InterPro" id="IPR016989">
    <property type="entry name" value="Atp1_alphaprobac"/>
</dbReference>
<comment type="function">
    <text evidence="1">A possible function for this protein is to guide the assembly of the membrane sector of the ATPase enzyme complex.</text>
</comment>
<feature type="transmembrane region" description="Helical" evidence="3">
    <location>
        <begin position="66"/>
        <end position="90"/>
    </location>
</feature>
<dbReference type="RefSeq" id="WP_318648252.1">
    <property type="nucleotide sequence ID" value="NZ_CP137852.1"/>
</dbReference>
<dbReference type="PIRSF" id="PIRSF032126">
    <property type="entry name" value="F0F1_ATP_synthase_subunit_I"/>
    <property type="match status" value="1"/>
</dbReference>
<name>A0ABZ0PFQ0_9PROT</name>
<reference evidence="4 5" key="1">
    <citation type="submission" date="2023-11" db="EMBL/GenBank/DDBJ databases">
        <title>Arctic aerobic anoxygenic photoheterotroph Sediminicoccus rosea KRV36 adapts its photosynthesis to long days of polar summer.</title>
        <authorList>
            <person name="Tomasch J."/>
            <person name="Kopejtka K."/>
            <person name="Bily T."/>
            <person name="Gardiner A.T."/>
            <person name="Gardian Z."/>
            <person name="Shivaramu S."/>
            <person name="Koblizek M."/>
            <person name="Engelhardt F."/>
            <person name="Kaftan D."/>
        </authorList>
    </citation>
    <scope>NUCLEOTIDE SEQUENCE [LARGE SCALE GENOMIC DNA]</scope>
    <source>
        <strain evidence="4 5">R-30</strain>
    </source>
</reference>
<evidence type="ECO:0000256" key="2">
    <source>
        <dbReference type="SAM" id="MobiDB-lite"/>
    </source>
</evidence>
<accession>A0ABZ0PFQ0</accession>
<evidence type="ECO:0000313" key="5">
    <source>
        <dbReference type="Proteomes" id="UP001305521"/>
    </source>
</evidence>
<evidence type="ECO:0000313" key="4">
    <source>
        <dbReference type="EMBL" id="WPB84296.1"/>
    </source>
</evidence>
<gene>
    <name evidence="4" type="ORF">R9Z33_19635</name>
</gene>
<sequence length="99" mass="10772">MVDNRDSLKRRLKAARDRQGLDKPEAGQGGLPNSAWGFGLRAGVEVVSALVVGVGLGFMLDRWLGTWPWLFLVFFVLGAAAGVLNVYRLFNPRSGARKG</sequence>
<feature type="transmembrane region" description="Helical" evidence="3">
    <location>
        <begin position="38"/>
        <end position="60"/>
    </location>
</feature>
<evidence type="ECO:0000256" key="1">
    <source>
        <dbReference type="PIRNR" id="PIRNR032126"/>
    </source>
</evidence>
<feature type="compositionally biased region" description="Basic and acidic residues" evidence="2">
    <location>
        <begin position="1"/>
        <end position="25"/>
    </location>
</feature>
<keyword evidence="1" id="KW-0375">Hydrogen ion transport</keyword>
<keyword evidence="3" id="KW-1133">Transmembrane helix</keyword>
<protein>
    <recommendedName>
        <fullName evidence="1">ATP synthase protein I</fullName>
    </recommendedName>
</protein>
<dbReference type="Pfam" id="PF09527">
    <property type="entry name" value="ATPase_gene1"/>
    <property type="match status" value="1"/>
</dbReference>
<keyword evidence="1" id="KW-0406">Ion transport</keyword>
<evidence type="ECO:0000256" key="3">
    <source>
        <dbReference type="SAM" id="Phobius"/>
    </source>
</evidence>
<dbReference type="InterPro" id="IPR032820">
    <property type="entry name" value="ATPase_put"/>
</dbReference>
<keyword evidence="3" id="KW-0812">Transmembrane</keyword>
<organism evidence="4 5">
    <name type="scientific">Sediminicoccus rosea</name>
    <dbReference type="NCBI Taxonomy" id="1225128"/>
    <lineage>
        <taxon>Bacteria</taxon>
        <taxon>Pseudomonadati</taxon>
        <taxon>Pseudomonadota</taxon>
        <taxon>Alphaproteobacteria</taxon>
        <taxon>Acetobacterales</taxon>
        <taxon>Roseomonadaceae</taxon>
        <taxon>Sediminicoccus</taxon>
    </lineage>
</organism>
<keyword evidence="5" id="KW-1185">Reference proteome</keyword>
<comment type="similarity">
    <text evidence="1">Belongs to the bacterial AtpI family.</text>
</comment>
<dbReference type="EMBL" id="CP137852">
    <property type="protein sequence ID" value="WPB84296.1"/>
    <property type="molecule type" value="Genomic_DNA"/>
</dbReference>